<dbReference type="EMBL" id="JBBWWR010000012">
    <property type="protein sequence ID" value="KAK8959020.1"/>
    <property type="molecule type" value="Genomic_DNA"/>
</dbReference>
<proteinExistence type="predicted"/>
<organism evidence="2 3">
    <name type="scientific">Platanthera guangdongensis</name>
    <dbReference type="NCBI Taxonomy" id="2320717"/>
    <lineage>
        <taxon>Eukaryota</taxon>
        <taxon>Viridiplantae</taxon>
        <taxon>Streptophyta</taxon>
        <taxon>Embryophyta</taxon>
        <taxon>Tracheophyta</taxon>
        <taxon>Spermatophyta</taxon>
        <taxon>Magnoliopsida</taxon>
        <taxon>Liliopsida</taxon>
        <taxon>Asparagales</taxon>
        <taxon>Orchidaceae</taxon>
        <taxon>Orchidoideae</taxon>
        <taxon>Orchideae</taxon>
        <taxon>Orchidinae</taxon>
        <taxon>Platanthera</taxon>
    </lineage>
</organism>
<evidence type="ECO:0000313" key="3">
    <source>
        <dbReference type="Proteomes" id="UP001412067"/>
    </source>
</evidence>
<protein>
    <submittedName>
        <fullName evidence="2">Serine carboxypeptidase-like 19</fullName>
    </submittedName>
</protein>
<feature type="region of interest" description="Disordered" evidence="1">
    <location>
        <begin position="1"/>
        <end position="26"/>
    </location>
</feature>
<dbReference type="Proteomes" id="UP001412067">
    <property type="component" value="Unassembled WGS sequence"/>
</dbReference>
<comment type="caution">
    <text evidence="2">The sequence shown here is derived from an EMBL/GenBank/DDBJ whole genome shotgun (WGS) entry which is preliminary data.</text>
</comment>
<gene>
    <name evidence="2" type="primary">SCPL19</name>
    <name evidence="2" type="ORF">KSP40_PGU012186</name>
</gene>
<feature type="compositionally biased region" description="Basic and acidic residues" evidence="1">
    <location>
        <begin position="1"/>
        <end position="13"/>
    </location>
</feature>
<keyword evidence="3" id="KW-1185">Reference proteome</keyword>
<evidence type="ECO:0000256" key="1">
    <source>
        <dbReference type="SAM" id="MobiDB-lite"/>
    </source>
</evidence>
<name>A0ABR2M4G4_9ASPA</name>
<evidence type="ECO:0000313" key="2">
    <source>
        <dbReference type="EMBL" id="KAK8959020.1"/>
    </source>
</evidence>
<sequence length="130" mass="14317">MGVKHGGERRVEMNDSATGIIEEDEQEPKRVYGAERRRLQWPWKPDVGYISGNPVTGALIDDNSRVSYSHGMGILSDELFEQLFLLQLYIPAPGIKSRVIPHPPRPLLVLPAEIAPAAVSPPISHLSSAN</sequence>
<reference evidence="2 3" key="1">
    <citation type="journal article" date="2022" name="Nat. Plants">
        <title>Genomes of leafy and leafless Platanthera orchids illuminate the evolution of mycoheterotrophy.</title>
        <authorList>
            <person name="Li M.H."/>
            <person name="Liu K.W."/>
            <person name="Li Z."/>
            <person name="Lu H.C."/>
            <person name="Ye Q.L."/>
            <person name="Zhang D."/>
            <person name="Wang J.Y."/>
            <person name="Li Y.F."/>
            <person name="Zhong Z.M."/>
            <person name="Liu X."/>
            <person name="Yu X."/>
            <person name="Liu D.K."/>
            <person name="Tu X.D."/>
            <person name="Liu B."/>
            <person name="Hao Y."/>
            <person name="Liao X.Y."/>
            <person name="Jiang Y.T."/>
            <person name="Sun W.H."/>
            <person name="Chen J."/>
            <person name="Chen Y.Q."/>
            <person name="Ai Y."/>
            <person name="Zhai J.W."/>
            <person name="Wu S.S."/>
            <person name="Zhou Z."/>
            <person name="Hsiao Y.Y."/>
            <person name="Wu W.L."/>
            <person name="Chen Y.Y."/>
            <person name="Lin Y.F."/>
            <person name="Hsu J.L."/>
            <person name="Li C.Y."/>
            <person name="Wang Z.W."/>
            <person name="Zhao X."/>
            <person name="Zhong W.Y."/>
            <person name="Ma X.K."/>
            <person name="Ma L."/>
            <person name="Huang J."/>
            <person name="Chen G.Z."/>
            <person name="Huang M.Z."/>
            <person name="Huang L."/>
            <person name="Peng D.H."/>
            <person name="Luo Y.B."/>
            <person name="Zou S.Q."/>
            <person name="Chen S.P."/>
            <person name="Lan S."/>
            <person name="Tsai W.C."/>
            <person name="Van de Peer Y."/>
            <person name="Liu Z.J."/>
        </authorList>
    </citation>
    <scope>NUCLEOTIDE SEQUENCE [LARGE SCALE GENOMIC DNA]</scope>
    <source>
        <strain evidence="2">Lor288</strain>
    </source>
</reference>
<accession>A0ABR2M4G4</accession>